<name>A0ABV7LW65_9GAMM</name>
<dbReference type="InterPro" id="IPR053196">
    <property type="entry name" value="Lipoprotein_YbaY-like"/>
</dbReference>
<dbReference type="PANTHER" id="PTHR38013">
    <property type="entry name" value="GLYCOPROTEIN/POLYSACCHARIDE METABOLISM"/>
    <property type="match status" value="1"/>
</dbReference>
<evidence type="ECO:0000313" key="3">
    <source>
        <dbReference type="Proteomes" id="UP001595640"/>
    </source>
</evidence>
<dbReference type="PANTHER" id="PTHR38013:SF1">
    <property type="entry name" value="GLYCOPROTEIN_POLYSACCHARIDE METABOLISM"/>
    <property type="match status" value="1"/>
</dbReference>
<sequence length="140" mass="15035">MPFRVRRFTFVIALTLAFALMAGLGACASGPNFSTLEARVVSDVPLDLPPDAELSVRLENVSQAGANLVAEASYVRLGDGPIPVMVHYDAGAIDENDAYVLRADIRADDRLLYTTTDPVPVLTGDAPDSNVSLRVEHIDH</sequence>
<evidence type="ECO:0000313" key="2">
    <source>
        <dbReference type="EMBL" id="MFC3290644.1"/>
    </source>
</evidence>
<proteinExistence type="predicted"/>
<keyword evidence="1" id="KW-0732">Signal</keyword>
<gene>
    <name evidence="2" type="ORF">ACFOEI_01010</name>
</gene>
<reference evidence="3" key="1">
    <citation type="journal article" date="2019" name="Int. J. Syst. Evol. Microbiol.">
        <title>The Global Catalogue of Microorganisms (GCM) 10K type strain sequencing project: providing services to taxonomists for standard genome sequencing and annotation.</title>
        <authorList>
            <consortium name="The Broad Institute Genomics Platform"/>
            <consortium name="The Broad Institute Genome Sequencing Center for Infectious Disease"/>
            <person name="Wu L."/>
            <person name="Ma J."/>
        </authorList>
    </citation>
    <scope>NUCLEOTIDE SEQUENCE [LARGE SCALE GENOMIC DNA]</scope>
    <source>
        <strain evidence="3">KCTC 12847</strain>
    </source>
</reference>
<dbReference type="RefSeq" id="WP_019019674.1">
    <property type="nucleotide sequence ID" value="NZ_BMXD01000008.1"/>
</dbReference>
<evidence type="ECO:0000256" key="1">
    <source>
        <dbReference type="SAM" id="SignalP"/>
    </source>
</evidence>
<protein>
    <submittedName>
        <fullName evidence="2">YbaY family lipoprotein</fullName>
    </submittedName>
</protein>
<feature type="chain" id="PRO_5045337242" evidence="1">
    <location>
        <begin position="29"/>
        <end position="140"/>
    </location>
</feature>
<organism evidence="2 3">
    <name type="scientific">Modicisalibacter luteus</name>
    <dbReference type="NCBI Taxonomy" id="453962"/>
    <lineage>
        <taxon>Bacteria</taxon>
        <taxon>Pseudomonadati</taxon>
        <taxon>Pseudomonadota</taxon>
        <taxon>Gammaproteobacteria</taxon>
        <taxon>Oceanospirillales</taxon>
        <taxon>Halomonadaceae</taxon>
        <taxon>Modicisalibacter</taxon>
    </lineage>
</organism>
<dbReference type="Pfam" id="PF09619">
    <property type="entry name" value="YscW"/>
    <property type="match status" value="1"/>
</dbReference>
<feature type="signal peptide" evidence="1">
    <location>
        <begin position="1"/>
        <end position="28"/>
    </location>
</feature>
<keyword evidence="3" id="KW-1185">Reference proteome</keyword>
<dbReference type="PROSITE" id="PS51257">
    <property type="entry name" value="PROKAR_LIPOPROTEIN"/>
    <property type="match status" value="1"/>
</dbReference>
<accession>A0ABV7LW65</accession>
<dbReference type="Proteomes" id="UP001595640">
    <property type="component" value="Unassembled WGS sequence"/>
</dbReference>
<keyword evidence="2" id="KW-0449">Lipoprotein</keyword>
<dbReference type="EMBL" id="JBHRUH010000003">
    <property type="protein sequence ID" value="MFC3290644.1"/>
    <property type="molecule type" value="Genomic_DNA"/>
</dbReference>
<dbReference type="InterPro" id="IPR039366">
    <property type="entry name" value="Pilotin"/>
</dbReference>
<comment type="caution">
    <text evidence="2">The sequence shown here is derived from an EMBL/GenBank/DDBJ whole genome shotgun (WGS) entry which is preliminary data.</text>
</comment>